<feature type="region of interest" description="Disordered" evidence="8">
    <location>
        <begin position="981"/>
        <end position="1064"/>
    </location>
</feature>
<evidence type="ECO:0000256" key="7">
    <source>
        <dbReference type="ARBA" id="ARBA00023306"/>
    </source>
</evidence>
<gene>
    <name evidence="10" type="ORF">KIN20_016049</name>
</gene>
<evidence type="ECO:0000256" key="3">
    <source>
        <dbReference type="ARBA" id="ARBA00022454"/>
    </source>
</evidence>
<comment type="similarity">
    <text evidence="2">Belongs to the CND3 (condensin subunit 3) family.</text>
</comment>
<dbReference type="Gene3D" id="1.25.10.10">
    <property type="entry name" value="Leucine-rich Repeat Variant"/>
    <property type="match status" value="1"/>
</dbReference>
<sequence length="1086" mass="122682">MVSRRSVRAVRFDEVEEVEEVEEECDETPGPSSPELGYQGELTSETNNATFSKCLVTPKKTSKKRGPRLSVANDEESIFSFLEDKISDAFETAYNSMCEAAGSKYASEILLAAYNKVREQDTDGEARFKTVFFEILQYRLAFMVESLVSLDNRYKVFVFITKFSVNLWREGVYDFVIFLKDFCETLRNCDDPAVRQNICTLTGLLLKEGGGIGSVGCDVRSISLDLRRRLYDILVGRQFDKVVAVRAEVIKSVADIQDDEIPNDFIEAIKRSPKDVILMGLRDVAADCRLTAVFALHVVVSPHCDHLIDVVSSDSCIKVRVAAIRQLARLSPTFLTEQQRMTLLRAVIFDEDTAVKDVVRDVLLLEWLSYIHRLQERKNKRKSKGRRSSHAQLRAMKQEESGINGDEPSDMFDSLRDVRCDHGMGSAAQRLLSMLDFCDEPQAERLCRAVLFSLFDVIRKKLRLDKNSLTHFVSSLVNDNTFPEVFVNSQLRNIDRVNGMYYMLSPPIHLMCDLVTRLRTLSAPVVDSESEEMAAPICDIQQVAVIHLLGILRHLDRRDSLGMSEWKSLLLSLLRDDSFSKEVTDSIMIDLVDVFFQGKPEQFLATVYDVTSEAIQCSELSDNCTENRESSSTPMSNGRTRRFCMQLVHSMLRTGIFKKYTPVLRKVYGDIISSCLSFKGSQVYLWALEASGILALIAQEVAKTALSEALEAFKTDDKTIKMSSIDIITDLIVVYGFKDVLSWQHSDQADPEESIHNFISELLKILKTKDIDPLCIKACQCVSKIVLLESINEDVTPFADVVACLISRLFHSSTRRSPEVKSCLEKFFAIFPSIRRRNQLVMVAAFHELMSTIRKSSGDDFVLHIDIDNALDLFVNATKDSFLHQAADMELGSVQPKFMRELLEYLLDHPDDTCACLYWTTVSRLDLESFSSVDLTGMKEIAQKILEDVTGVRSGMANEAHRLIRNIDCVLYEIETRNTEEAEGEDRLTELREKTTRTSRYGRRQTPKSTLSSSRIKSSLSSSVKKRKVTSNVKRSTQELLHSERSPSPPPILSSLVNPTPRSRPILSRAAKAAAISKTSRALFDS</sequence>
<evidence type="ECO:0000259" key="9">
    <source>
        <dbReference type="Pfam" id="PF12719"/>
    </source>
</evidence>
<keyword evidence="7" id="KW-0131">Cell cycle</keyword>
<dbReference type="GO" id="GO:0005737">
    <property type="term" value="C:cytoplasm"/>
    <property type="evidence" value="ECO:0007669"/>
    <property type="project" value="TreeGrafter"/>
</dbReference>
<keyword evidence="3" id="KW-0158">Chromosome</keyword>
<dbReference type="InterPro" id="IPR016024">
    <property type="entry name" value="ARM-type_fold"/>
</dbReference>
<name>A0AAD5N4U9_PARTN</name>
<keyword evidence="11" id="KW-1185">Reference proteome</keyword>
<comment type="caution">
    <text evidence="10">The sequence shown here is derived from an EMBL/GenBank/DDBJ whole genome shotgun (WGS) entry which is preliminary data.</text>
</comment>
<feature type="compositionally biased region" description="Acidic residues" evidence="8">
    <location>
        <begin position="17"/>
        <end position="27"/>
    </location>
</feature>
<evidence type="ECO:0000256" key="6">
    <source>
        <dbReference type="ARBA" id="ARBA00023067"/>
    </source>
</evidence>
<dbReference type="GO" id="GO:0007076">
    <property type="term" value="P:mitotic chromosome condensation"/>
    <property type="evidence" value="ECO:0007669"/>
    <property type="project" value="InterPro"/>
</dbReference>
<dbReference type="GO" id="GO:0051301">
    <property type="term" value="P:cell division"/>
    <property type="evidence" value="ECO:0007669"/>
    <property type="project" value="UniProtKB-KW"/>
</dbReference>
<evidence type="ECO:0000313" key="11">
    <source>
        <dbReference type="Proteomes" id="UP001196413"/>
    </source>
</evidence>
<keyword evidence="4" id="KW-0132">Cell division</keyword>
<accession>A0AAD5N4U9</accession>
<feature type="compositionally biased region" description="Basic residues" evidence="8">
    <location>
        <begin position="379"/>
        <end position="389"/>
    </location>
</feature>
<dbReference type="SUPFAM" id="SSF48371">
    <property type="entry name" value="ARM repeat"/>
    <property type="match status" value="1"/>
</dbReference>
<feature type="domain" description="Nuclear condensin complex subunit 3 C-terminal" evidence="9">
    <location>
        <begin position="644"/>
        <end position="926"/>
    </location>
</feature>
<dbReference type="Pfam" id="PF12719">
    <property type="entry name" value="Cnd3"/>
    <property type="match status" value="1"/>
</dbReference>
<comment type="subcellular location">
    <subcellularLocation>
        <location evidence="1">Chromosome</location>
    </subcellularLocation>
</comment>
<evidence type="ECO:0000256" key="8">
    <source>
        <dbReference type="SAM" id="MobiDB-lite"/>
    </source>
</evidence>
<keyword evidence="6" id="KW-0226">DNA condensation</keyword>
<feature type="compositionally biased region" description="Basic and acidic residues" evidence="8">
    <location>
        <begin position="981"/>
        <end position="996"/>
    </location>
</feature>
<dbReference type="GO" id="GO:0000793">
    <property type="term" value="C:condensed chromosome"/>
    <property type="evidence" value="ECO:0007669"/>
    <property type="project" value="TreeGrafter"/>
</dbReference>
<keyword evidence="5" id="KW-0498">Mitosis</keyword>
<dbReference type="PANTHER" id="PTHR14418">
    <property type="entry name" value="CONDENSIN COMPLEX SUBUNIT 3-RELATED"/>
    <property type="match status" value="1"/>
</dbReference>
<reference evidence="10" key="1">
    <citation type="submission" date="2021-06" db="EMBL/GenBank/DDBJ databases">
        <title>Parelaphostrongylus tenuis whole genome reference sequence.</title>
        <authorList>
            <person name="Garwood T.J."/>
            <person name="Larsen P.A."/>
            <person name="Fountain-Jones N.M."/>
            <person name="Garbe J.R."/>
            <person name="Macchietto M.G."/>
            <person name="Kania S.A."/>
            <person name="Gerhold R.W."/>
            <person name="Richards J.E."/>
            <person name="Wolf T.M."/>
        </authorList>
    </citation>
    <scope>NUCLEOTIDE SEQUENCE</scope>
    <source>
        <strain evidence="10">MNPRO001-30</strain>
        <tissue evidence="10">Meninges</tissue>
    </source>
</reference>
<dbReference type="GO" id="GO:0000796">
    <property type="term" value="C:condensin complex"/>
    <property type="evidence" value="ECO:0007669"/>
    <property type="project" value="InterPro"/>
</dbReference>
<dbReference type="AlphaFoldDB" id="A0AAD5N4U9"/>
<dbReference type="InterPro" id="IPR011989">
    <property type="entry name" value="ARM-like"/>
</dbReference>
<protein>
    <recommendedName>
        <fullName evidence="9">Nuclear condensin complex subunit 3 C-terminal domain-containing protein</fullName>
    </recommendedName>
</protein>
<evidence type="ECO:0000256" key="4">
    <source>
        <dbReference type="ARBA" id="ARBA00022618"/>
    </source>
</evidence>
<organism evidence="10 11">
    <name type="scientific">Parelaphostrongylus tenuis</name>
    <name type="common">Meningeal worm</name>
    <dbReference type="NCBI Taxonomy" id="148309"/>
    <lineage>
        <taxon>Eukaryota</taxon>
        <taxon>Metazoa</taxon>
        <taxon>Ecdysozoa</taxon>
        <taxon>Nematoda</taxon>
        <taxon>Chromadorea</taxon>
        <taxon>Rhabditida</taxon>
        <taxon>Rhabditina</taxon>
        <taxon>Rhabditomorpha</taxon>
        <taxon>Strongyloidea</taxon>
        <taxon>Metastrongylidae</taxon>
        <taxon>Parelaphostrongylus</taxon>
    </lineage>
</organism>
<dbReference type="InterPro" id="IPR025977">
    <property type="entry name" value="Cnd3_C"/>
</dbReference>
<dbReference type="PANTHER" id="PTHR14418:SF5">
    <property type="entry name" value="CONDENSIN COMPLEX SUBUNIT 3"/>
    <property type="match status" value="1"/>
</dbReference>
<dbReference type="Proteomes" id="UP001196413">
    <property type="component" value="Unassembled WGS sequence"/>
</dbReference>
<proteinExistence type="inferred from homology"/>
<dbReference type="InterPro" id="IPR027165">
    <property type="entry name" value="CND3"/>
</dbReference>
<evidence type="ECO:0000256" key="2">
    <source>
        <dbReference type="ARBA" id="ARBA00006533"/>
    </source>
</evidence>
<feature type="region of interest" description="Disordered" evidence="8">
    <location>
        <begin position="379"/>
        <end position="407"/>
    </location>
</feature>
<feature type="compositionally biased region" description="Low complexity" evidence="8">
    <location>
        <begin position="1008"/>
        <end position="1023"/>
    </location>
</feature>
<evidence type="ECO:0000256" key="1">
    <source>
        <dbReference type="ARBA" id="ARBA00004286"/>
    </source>
</evidence>
<evidence type="ECO:0000256" key="5">
    <source>
        <dbReference type="ARBA" id="ARBA00022776"/>
    </source>
</evidence>
<evidence type="ECO:0000313" key="10">
    <source>
        <dbReference type="EMBL" id="KAJ1357809.1"/>
    </source>
</evidence>
<dbReference type="EMBL" id="JAHQIW010003239">
    <property type="protein sequence ID" value="KAJ1357809.1"/>
    <property type="molecule type" value="Genomic_DNA"/>
</dbReference>
<feature type="region of interest" description="Disordered" evidence="8">
    <location>
        <begin position="17"/>
        <end position="40"/>
    </location>
</feature>